<evidence type="ECO:0000313" key="3">
    <source>
        <dbReference type="EMBL" id="GAA1734845.1"/>
    </source>
</evidence>
<dbReference type="Pfam" id="PF00903">
    <property type="entry name" value="Glyoxalase"/>
    <property type="match status" value="1"/>
</dbReference>
<accession>A0ABP4VTF8</accession>
<dbReference type="PROSITE" id="PS51819">
    <property type="entry name" value="VOC"/>
    <property type="match status" value="1"/>
</dbReference>
<dbReference type="InterPro" id="IPR037523">
    <property type="entry name" value="VOC_core"/>
</dbReference>
<feature type="domain" description="VOC" evidence="2">
    <location>
        <begin position="4"/>
        <end position="132"/>
    </location>
</feature>
<protein>
    <submittedName>
        <fullName evidence="3">VOC family protein</fullName>
    </submittedName>
</protein>
<proteinExistence type="predicted"/>
<reference evidence="4" key="1">
    <citation type="journal article" date="2019" name="Int. J. Syst. Evol. Microbiol.">
        <title>The Global Catalogue of Microorganisms (GCM) 10K type strain sequencing project: providing services to taxonomists for standard genome sequencing and annotation.</title>
        <authorList>
            <consortium name="The Broad Institute Genomics Platform"/>
            <consortium name="The Broad Institute Genome Sequencing Center for Infectious Disease"/>
            <person name="Wu L."/>
            <person name="Ma J."/>
        </authorList>
    </citation>
    <scope>NUCLEOTIDE SEQUENCE [LARGE SCALE GENOMIC DNA]</scope>
    <source>
        <strain evidence="4">JCM 13518</strain>
    </source>
</reference>
<dbReference type="PANTHER" id="PTHR36437:SF2">
    <property type="entry name" value="GLYOXALASE_BLEOMYCIN RESISTANCE PROTEIN_DIOXYGENASE"/>
    <property type="match status" value="1"/>
</dbReference>
<gene>
    <name evidence="3" type="ORF">GCM10009710_14280</name>
</gene>
<feature type="region of interest" description="Disordered" evidence="1">
    <location>
        <begin position="108"/>
        <end position="132"/>
    </location>
</feature>
<sequence>MSLSISKCFLQVTDVDAAVAFYRDALGLEVQLDVPNDGFRWVTVVPPAQPGVAVILTNYVDGSDTDRSNVAGLVAKGALGGVHFRTDDLEATFARLVEHGAEVVDEPADRPWGVRDGSVRDPSGNLIRIDQA</sequence>
<evidence type="ECO:0000259" key="2">
    <source>
        <dbReference type="PROSITE" id="PS51819"/>
    </source>
</evidence>
<dbReference type="Proteomes" id="UP001501057">
    <property type="component" value="Unassembled WGS sequence"/>
</dbReference>
<dbReference type="EMBL" id="BAAAME010000002">
    <property type="protein sequence ID" value="GAA1734845.1"/>
    <property type="molecule type" value="Genomic_DNA"/>
</dbReference>
<organism evidence="3 4">
    <name type="scientific">Aeromicrobium alkaliterrae</name>
    <dbReference type="NCBI Taxonomy" id="302168"/>
    <lineage>
        <taxon>Bacteria</taxon>
        <taxon>Bacillati</taxon>
        <taxon>Actinomycetota</taxon>
        <taxon>Actinomycetes</taxon>
        <taxon>Propionibacteriales</taxon>
        <taxon>Nocardioidaceae</taxon>
        <taxon>Aeromicrobium</taxon>
    </lineage>
</organism>
<dbReference type="PANTHER" id="PTHR36437">
    <property type="entry name" value="GLYOXALASE/BLEOMYCIN RESISTANCE PROTEIN/DIOXYGENASE"/>
    <property type="match status" value="1"/>
</dbReference>
<name>A0ABP4VTF8_9ACTN</name>
<evidence type="ECO:0000256" key="1">
    <source>
        <dbReference type="SAM" id="MobiDB-lite"/>
    </source>
</evidence>
<feature type="compositionally biased region" description="Basic and acidic residues" evidence="1">
    <location>
        <begin position="108"/>
        <end position="119"/>
    </location>
</feature>
<dbReference type="Gene3D" id="3.10.180.10">
    <property type="entry name" value="2,3-Dihydroxybiphenyl 1,2-Dioxygenase, domain 1"/>
    <property type="match status" value="1"/>
</dbReference>
<dbReference type="SUPFAM" id="SSF54593">
    <property type="entry name" value="Glyoxalase/Bleomycin resistance protein/Dihydroxybiphenyl dioxygenase"/>
    <property type="match status" value="1"/>
</dbReference>
<evidence type="ECO:0000313" key="4">
    <source>
        <dbReference type="Proteomes" id="UP001501057"/>
    </source>
</evidence>
<dbReference type="InterPro" id="IPR004360">
    <property type="entry name" value="Glyas_Fos-R_dOase_dom"/>
</dbReference>
<dbReference type="RefSeq" id="WP_344199262.1">
    <property type="nucleotide sequence ID" value="NZ_BAAAME010000002.1"/>
</dbReference>
<dbReference type="InterPro" id="IPR029068">
    <property type="entry name" value="Glyas_Bleomycin-R_OHBP_Dase"/>
</dbReference>
<keyword evidence="4" id="KW-1185">Reference proteome</keyword>
<comment type="caution">
    <text evidence="3">The sequence shown here is derived from an EMBL/GenBank/DDBJ whole genome shotgun (WGS) entry which is preliminary data.</text>
</comment>